<dbReference type="InterPro" id="IPR048591">
    <property type="entry name" value="WDHD1/CFT4_hel"/>
</dbReference>
<dbReference type="Gene3D" id="2.130.10.10">
    <property type="entry name" value="YVTN repeat-like/Quinoprotein amine dehydrogenase"/>
    <property type="match status" value="2"/>
</dbReference>
<dbReference type="GO" id="GO:0000278">
    <property type="term" value="P:mitotic cell cycle"/>
    <property type="evidence" value="ECO:0007669"/>
    <property type="project" value="TreeGrafter"/>
</dbReference>
<dbReference type="GO" id="GO:0006261">
    <property type="term" value="P:DNA-templated DNA replication"/>
    <property type="evidence" value="ECO:0007669"/>
    <property type="project" value="TreeGrafter"/>
</dbReference>
<dbReference type="SMART" id="SM00320">
    <property type="entry name" value="WD40"/>
    <property type="match status" value="5"/>
</dbReference>
<evidence type="ECO:0000259" key="8">
    <source>
        <dbReference type="Pfam" id="PF20946"/>
    </source>
</evidence>
<dbReference type="InterPro" id="IPR015943">
    <property type="entry name" value="WD40/YVTN_repeat-like_dom_sf"/>
</dbReference>
<evidence type="ECO:0000256" key="4">
    <source>
        <dbReference type="ARBA" id="ARBA00023242"/>
    </source>
</evidence>
<evidence type="ECO:0000256" key="1">
    <source>
        <dbReference type="ARBA" id="ARBA00004123"/>
    </source>
</evidence>
<dbReference type="PANTHER" id="PTHR19932:SF10">
    <property type="entry name" value="WD REPEAT AND HMG-BOX DNA-BINDING PROTEIN 1"/>
    <property type="match status" value="1"/>
</dbReference>
<keyword evidence="4" id="KW-0539">Nucleus</keyword>
<dbReference type="Proteomes" id="UP000769157">
    <property type="component" value="Unassembled WGS sequence"/>
</dbReference>
<reference evidence="9" key="1">
    <citation type="journal article" date="2021" name="Open Biol.">
        <title>Shared evolutionary footprints suggest mitochondrial oxidative damage underlies multiple complex I losses in fungi.</title>
        <authorList>
            <person name="Schikora-Tamarit M.A."/>
            <person name="Marcet-Houben M."/>
            <person name="Nosek J."/>
            <person name="Gabaldon T."/>
        </authorList>
    </citation>
    <scope>NUCLEOTIDE SEQUENCE</scope>
    <source>
        <strain evidence="9">CBS6075</strain>
    </source>
</reference>
<dbReference type="InterPro" id="IPR019775">
    <property type="entry name" value="WD40_repeat_CS"/>
</dbReference>
<dbReference type="Pfam" id="PF12341">
    <property type="entry name" value="Mcl1_mid"/>
    <property type="match status" value="1"/>
</dbReference>
<evidence type="ECO:0008006" key="11">
    <source>
        <dbReference type="Google" id="ProtNLM"/>
    </source>
</evidence>
<comment type="subcellular location">
    <subcellularLocation>
        <location evidence="1">Nucleus</location>
    </subcellularLocation>
</comment>
<proteinExistence type="predicted"/>
<name>A0A9P8T5F0_9ASCO</name>
<dbReference type="PROSITE" id="PS50294">
    <property type="entry name" value="WD_REPEATS_REGION"/>
    <property type="match status" value="1"/>
</dbReference>
<dbReference type="InterPro" id="IPR024977">
    <property type="entry name" value="Apc4-like_WD40_dom"/>
</dbReference>
<evidence type="ECO:0000259" key="6">
    <source>
        <dbReference type="Pfam" id="PF12341"/>
    </source>
</evidence>
<organism evidence="9 10">
    <name type="scientific">Ogataea philodendri</name>
    <dbReference type="NCBI Taxonomy" id="1378263"/>
    <lineage>
        <taxon>Eukaryota</taxon>
        <taxon>Fungi</taxon>
        <taxon>Dikarya</taxon>
        <taxon>Ascomycota</taxon>
        <taxon>Saccharomycotina</taxon>
        <taxon>Pichiomycetes</taxon>
        <taxon>Pichiales</taxon>
        <taxon>Pichiaceae</taxon>
        <taxon>Ogataea</taxon>
    </lineage>
</organism>
<dbReference type="EMBL" id="JAEUBE010000295">
    <property type="protein sequence ID" value="KAH3666244.1"/>
    <property type="molecule type" value="Genomic_DNA"/>
</dbReference>
<dbReference type="SUPFAM" id="SSF50978">
    <property type="entry name" value="WD40 repeat-like"/>
    <property type="match status" value="1"/>
</dbReference>
<evidence type="ECO:0000256" key="5">
    <source>
        <dbReference type="PROSITE-ProRule" id="PRU00221"/>
    </source>
</evidence>
<dbReference type="OrthoDB" id="427368at2759"/>
<dbReference type="PROSITE" id="PS00678">
    <property type="entry name" value="WD_REPEATS_1"/>
    <property type="match status" value="1"/>
</dbReference>
<feature type="domain" description="WDHD1/CFT4 second beta-propeller" evidence="6">
    <location>
        <begin position="406"/>
        <end position="689"/>
    </location>
</feature>
<keyword evidence="10" id="KW-1185">Reference proteome</keyword>
<dbReference type="GO" id="GO:0003682">
    <property type="term" value="F:chromatin binding"/>
    <property type="evidence" value="ECO:0007669"/>
    <property type="project" value="TreeGrafter"/>
</dbReference>
<dbReference type="RefSeq" id="XP_046061448.1">
    <property type="nucleotide sequence ID" value="XM_046205511.1"/>
</dbReference>
<evidence type="ECO:0000256" key="3">
    <source>
        <dbReference type="ARBA" id="ARBA00022737"/>
    </source>
</evidence>
<protein>
    <recommendedName>
        <fullName evidence="11">Minichromosome loss protein Mcl1 middle region domain-containing protein</fullName>
    </recommendedName>
</protein>
<feature type="domain" description="WDHD1/CFT4 helical bundle" evidence="8">
    <location>
        <begin position="698"/>
        <end position="798"/>
    </location>
</feature>
<dbReference type="Pfam" id="PF20946">
    <property type="entry name" value="Ctf4_C"/>
    <property type="match status" value="1"/>
</dbReference>
<dbReference type="InterPro" id="IPR001680">
    <property type="entry name" value="WD40_rpt"/>
</dbReference>
<dbReference type="InterPro" id="IPR022100">
    <property type="entry name" value="WDHD1/CFT4_beta-prop_2nd"/>
</dbReference>
<dbReference type="AlphaFoldDB" id="A0A9P8T5F0"/>
<dbReference type="PANTHER" id="PTHR19932">
    <property type="entry name" value="WD REPEAT AND HMG-BOX DNA BINDING PROTEIN"/>
    <property type="match status" value="1"/>
</dbReference>
<dbReference type="InterPro" id="IPR036322">
    <property type="entry name" value="WD40_repeat_dom_sf"/>
</dbReference>
<reference evidence="9" key="2">
    <citation type="submission" date="2021-01" db="EMBL/GenBank/DDBJ databases">
        <authorList>
            <person name="Schikora-Tamarit M.A."/>
        </authorList>
    </citation>
    <scope>NUCLEOTIDE SEQUENCE</scope>
    <source>
        <strain evidence="9">CBS6075</strain>
    </source>
</reference>
<evidence type="ECO:0000313" key="10">
    <source>
        <dbReference type="Proteomes" id="UP000769157"/>
    </source>
</evidence>
<comment type="caution">
    <text evidence="9">The sequence shown here is derived from an EMBL/GenBank/DDBJ whole genome shotgun (WGS) entry which is preliminary data.</text>
</comment>
<sequence>MDSLKQVFVTAGITFVRHSCDYSKLYVCTNDVLKVFDVKNPEREPEVLDIIGKVTSFEVGELNGHQYGAVTSKSGVCEYYDLDSLKSMGKLLRSPLALADAVFTHGGSQVLCGGADGELKLVSLDSDTTIKSIKTNDQVTAIGYNNVGDLAAVSLANGDVAIYAYSTSEPAVKHVYPNKTEKHKFVDDEDDDDLDLDDAFGSHPPATKAAAGVCGCDWHPNGDLVAVPTKDREIEVYDRSDLSSVSFQFRGQSHEKGLVDLKWSPNGQYLASVGRDQKLIIWETKSHKSVKVLNLPEEACSLSWGRADGSFDIVVGTNSGHIAQFDSVVSDKESFKESERPIDDLDSEPESEVTGLFDEVPEDDFIVDDDGSGYVEKKRPMAAHQPAKHRKVVIDAPVQEPSFTVQPFSPGGTPWNGNRKYLTMNSTGYAWTVKQDGYNTITVSFFDKGLHNEYHFKDLYGFNVASITEDGILLASATKSRKSTIMYKSHDQQDTWLRSLLLRPGEFVSCVSLSKTAIYVSTSLGFVRKYSLFGRIERIEKTAPVVACVNSDKYLFTVTYNSGSLNFNVQDLDGKYFQRNEHLPIHLSGSAYSAYPLKGAFFSLDGDPCVVGHDDFLLVLTRWRDPLQASWIPILDTTEGVKKLSTGDNIKCWPLGLLKNNFNSIVTRGSEYPSFPLAMPLEIPIRLPITGEEDEEDPEEELVRCITLGELLNDAISNDDVVDETAQERLGEISVKYDAALLKQFGHSCNDGSISDALYLATKLRDERALHAASKIAERLQLIHLVNKITKLREARMEWGD</sequence>
<feature type="domain" description="Anaphase-promoting complex subunit 4-like WD40" evidence="7">
    <location>
        <begin position="217"/>
        <end position="305"/>
    </location>
</feature>
<evidence type="ECO:0000259" key="7">
    <source>
        <dbReference type="Pfam" id="PF12894"/>
    </source>
</evidence>
<feature type="repeat" description="WD" evidence="5">
    <location>
        <begin position="251"/>
        <end position="292"/>
    </location>
</feature>
<gene>
    <name evidence="9" type="ORF">OGAPHI_004433</name>
</gene>
<dbReference type="GO" id="GO:0006281">
    <property type="term" value="P:DNA repair"/>
    <property type="evidence" value="ECO:0007669"/>
    <property type="project" value="TreeGrafter"/>
</dbReference>
<dbReference type="GO" id="GO:0043596">
    <property type="term" value="C:nuclear replication fork"/>
    <property type="evidence" value="ECO:0007669"/>
    <property type="project" value="TreeGrafter"/>
</dbReference>
<dbReference type="Pfam" id="PF12894">
    <property type="entry name" value="ANAPC4_WD40"/>
    <property type="match status" value="1"/>
</dbReference>
<dbReference type="PROSITE" id="PS50082">
    <property type="entry name" value="WD_REPEATS_2"/>
    <property type="match status" value="1"/>
</dbReference>
<dbReference type="GeneID" id="70236398"/>
<evidence type="ECO:0000256" key="2">
    <source>
        <dbReference type="ARBA" id="ARBA00022574"/>
    </source>
</evidence>
<evidence type="ECO:0000313" key="9">
    <source>
        <dbReference type="EMBL" id="KAH3666244.1"/>
    </source>
</evidence>
<accession>A0A9P8T5F0</accession>
<keyword evidence="2 5" id="KW-0853">WD repeat</keyword>
<keyword evidence="3" id="KW-0677">Repeat</keyword>